<dbReference type="SUPFAM" id="SSF53784">
    <property type="entry name" value="Phosphofructokinase"/>
    <property type="match status" value="1"/>
</dbReference>
<dbReference type="UniPathway" id="UPA00109">
    <property type="reaction ID" value="UER00182"/>
</dbReference>
<evidence type="ECO:0000259" key="6">
    <source>
        <dbReference type="Pfam" id="PF00365"/>
    </source>
</evidence>
<dbReference type="PRINTS" id="PR00476">
    <property type="entry name" value="PHFRCTKINASE"/>
</dbReference>
<dbReference type="Pfam" id="PF00365">
    <property type="entry name" value="PFK"/>
    <property type="match status" value="1"/>
</dbReference>
<feature type="non-terminal residue" evidence="7">
    <location>
        <position position="1"/>
    </location>
</feature>
<evidence type="ECO:0000256" key="3">
    <source>
        <dbReference type="ARBA" id="ARBA00022723"/>
    </source>
</evidence>
<evidence type="ECO:0000256" key="4">
    <source>
        <dbReference type="ARBA" id="ARBA00022777"/>
    </source>
</evidence>
<dbReference type="InterPro" id="IPR000023">
    <property type="entry name" value="Phosphofructokinase_dom"/>
</dbReference>
<reference evidence="7" key="1">
    <citation type="journal article" date="2014" name="Front. Microbiol.">
        <title>High frequency of phylogenetically diverse reductive dehalogenase-homologous genes in deep subseafloor sedimentary metagenomes.</title>
        <authorList>
            <person name="Kawai M."/>
            <person name="Futagami T."/>
            <person name="Toyoda A."/>
            <person name="Takaki Y."/>
            <person name="Nishi S."/>
            <person name="Hori S."/>
            <person name="Arai W."/>
            <person name="Tsubouchi T."/>
            <person name="Morono Y."/>
            <person name="Uchiyama I."/>
            <person name="Ito T."/>
            <person name="Fujiyama A."/>
            <person name="Inagaki F."/>
            <person name="Takami H."/>
        </authorList>
    </citation>
    <scope>NUCLEOTIDE SEQUENCE</scope>
    <source>
        <strain evidence="7">Expedition CK06-06</strain>
    </source>
</reference>
<evidence type="ECO:0000256" key="2">
    <source>
        <dbReference type="ARBA" id="ARBA00022679"/>
    </source>
</evidence>
<keyword evidence="4" id="KW-0418">Kinase</keyword>
<dbReference type="AlphaFoldDB" id="X1TET1"/>
<evidence type="ECO:0000256" key="5">
    <source>
        <dbReference type="ARBA" id="ARBA00022842"/>
    </source>
</evidence>
<feature type="domain" description="Phosphofructokinase" evidence="6">
    <location>
        <begin position="1"/>
        <end position="238"/>
    </location>
</feature>
<dbReference type="PANTHER" id="PTHR45770">
    <property type="entry name" value="ATP-DEPENDENT 6-PHOSPHOFRUCTOKINASE 1"/>
    <property type="match status" value="1"/>
</dbReference>
<evidence type="ECO:0000256" key="1">
    <source>
        <dbReference type="ARBA" id="ARBA00001946"/>
    </source>
</evidence>
<organism evidence="7">
    <name type="scientific">marine sediment metagenome</name>
    <dbReference type="NCBI Taxonomy" id="412755"/>
    <lineage>
        <taxon>unclassified sequences</taxon>
        <taxon>metagenomes</taxon>
        <taxon>ecological metagenomes</taxon>
    </lineage>
</organism>
<dbReference type="InterPro" id="IPR035966">
    <property type="entry name" value="PKF_sf"/>
</dbReference>
<feature type="non-terminal residue" evidence="7">
    <location>
        <position position="249"/>
    </location>
</feature>
<keyword evidence="2" id="KW-0808">Transferase</keyword>
<dbReference type="GO" id="GO:0003872">
    <property type="term" value="F:6-phosphofructokinase activity"/>
    <property type="evidence" value="ECO:0007669"/>
    <property type="project" value="InterPro"/>
</dbReference>
<keyword evidence="3" id="KW-0479">Metal-binding</keyword>
<dbReference type="InterPro" id="IPR022953">
    <property type="entry name" value="ATP_PFK"/>
</dbReference>
<evidence type="ECO:0000313" key="7">
    <source>
        <dbReference type="EMBL" id="GAJ03789.1"/>
    </source>
</evidence>
<dbReference type="InterPro" id="IPR050929">
    <property type="entry name" value="PFKA"/>
</dbReference>
<dbReference type="Gene3D" id="3.40.50.450">
    <property type="match status" value="1"/>
</dbReference>
<dbReference type="GO" id="GO:0006002">
    <property type="term" value="P:fructose 6-phosphate metabolic process"/>
    <property type="evidence" value="ECO:0007669"/>
    <property type="project" value="InterPro"/>
</dbReference>
<name>X1TET1_9ZZZZ</name>
<protein>
    <recommendedName>
        <fullName evidence="6">Phosphofructokinase domain-containing protein</fullName>
    </recommendedName>
</protein>
<proteinExistence type="predicted"/>
<dbReference type="EMBL" id="BARW01030202">
    <property type="protein sequence ID" value="GAJ03789.1"/>
    <property type="molecule type" value="Genomic_DNA"/>
</dbReference>
<accession>X1TET1</accession>
<comment type="caution">
    <text evidence="7">The sequence shown here is derived from an EMBL/GenBank/DDBJ whole genome shotgun (WGS) entry which is preliminary data.</text>
</comment>
<sequence>CGGLCPGLNDVVRAIFMEMHYRYSVKEMLGIKYGYSGLVPRIGVPPVIITPEIVENIHRNGGSFLGSSRGPQKADEMVDFLERKRINLLFTIGGDGTQKGALDIADEIERRKLKIGIIGIPKTIDNDIGFVERSFGFQTAVSIAEEVLSAGHEEARGAFNGVAVVKLMGRDSGFISAMAAVANGDANFVLVPEVPFDIDGEKGFLKALEKRLIDRRHALVVVAEGAGKDIMIQENAAKRVDASGNVKIG</sequence>
<dbReference type="GO" id="GO:0046872">
    <property type="term" value="F:metal ion binding"/>
    <property type="evidence" value="ECO:0007669"/>
    <property type="project" value="UniProtKB-KW"/>
</dbReference>
<keyword evidence="5" id="KW-0460">Magnesium</keyword>
<gene>
    <name evidence="7" type="ORF">S12H4_48345</name>
</gene>
<comment type="cofactor">
    <cofactor evidence="1">
        <name>Mg(2+)</name>
        <dbReference type="ChEBI" id="CHEBI:18420"/>
    </cofactor>
</comment>